<proteinExistence type="predicted"/>
<dbReference type="InterPro" id="IPR024572">
    <property type="entry name" value="RcnB"/>
</dbReference>
<reference evidence="3" key="1">
    <citation type="journal article" date="2007" name="Int. J. Syst. Evol. Microbiol.">
        <title>Luteimonas composti sp. nov., a moderately thermophilic bacterium isolated from food waste.</title>
        <authorList>
            <person name="Young C.C."/>
            <person name="Kampfer P."/>
            <person name="Chen W.M."/>
            <person name="Yen W.S."/>
            <person name="Arun A.B."/>
            <person name="Lai W.A."/>
            <person name="Shen F.T."/>
            <person name="Rekha P.D."/>
            <person name="Lin K.Y."/>
            <person name="Chou J.H."/>
        </authorList>
    </citation>
    <scope>NUCLEOTIDE SEQUENCE</scope>
    <source>
        <strain evidence="3">CC-YY355</strain>
    </source>
</reference>
<feature type="signal peptide" evidence="2">
    <location>
        <begin position="1"/>
        <end position="20"/>
    </location>
</feature>
<feature type="compositionally biased region" description="Basic and acidic residues" evidence="1">
    <location>
        <begin position="38"/>
        <end position="54"/>
    </location>
</feature>
<protein>
    <submittedName>
        <fullName evidence="3">RcnB family protein</fullName>
    </submittedName>
</protein>
<name>A0ABT6MN92_9GAMM</name>
<accession>A0ABT6MN92</accession>
<keyword evidence="2" id="KW-0732">Signal</keyword>
<evidence type="ECO:0000313" key="3">
    <source>
        <dbReference type="EMBL" id="MDH7452033.1"/>
    </source>
</evidence>
<evidence type="ECO:0000256" key="2">
    <source>
        <dbReference type="SAM" id="SignalP"/>
    </source>
</evidence>
<dbReference type="Proteomes" id="UP001160550">
    <property type="component" value="Unassembled WGS sequence"/>
</dbReference>
<feature type="compositionally biased region" description="Basic residues" evidence="1">
    <location>
        <begin position="26"/>
        <end position="37"/>
    </location>
</feature>
<dbReference type="Gene3D" id="3.10.450.160">
    <property type="entry name" value="inner membrane protein cigr"/>
    <property type="match status" value="1"/>
</dbReference>
<organism evidence="3 4">
    <name type="scientific">Luteimonas composti</name>
    <dbReference type="NCBI Taxonomy" id="398257"/>
    <lineage>
        <taxon>Bacteria</taxon>
        <taxon>Pseudomonadati</taxon>
        <taxon>Pseudomonadota</taxon>
        <taxon>Gammaproteobacteria</taxon>
        <taxon>Lysobacterales</taxon>
        <taxon>Lysobacteraceae</taxon>
        <taxon>Luteimonas</taxon>
    </lineage>
</organism>
<sequence length="133" mass="15511">MKPLLLAGALMLAIPGAAVADPPWKPGHHGPGKHHNARHYEKDRRKAEREYWKDRQKAERQYQRDLARAERRWARGQYLPRSYLADTYYVRDYRAYGLAAPPAGYTWVRPDPRDDSYYMVQLATGLIEQIFGP</sequence>
<keyword evidence="4" id="KW-1185">Reference proteome</keyword>
<dbReference type="Pfam" id="PF11776">
    <property type="entry name" value="RcnB"/>
    <property type="match status" value="1"/>
</dbReference>
<feature type="region of interest" description="Disordered" evidence="1">
    <location>
        <begin position="23"/>
        <end position="54"/>
    </location>
</feature>
<evidence type="ECO:0000313" key="4">
    <source>
        <dbReference type="Proteomes" id="UP001160550"/>
    </source>
</evidence>
<evidence type="ECO:0000256" key="1">
    <source>
        <dbReference type="SAM" id="MobiDB-lite"/>
    </source>
</evidence>
<comment type="caution">
    <text evidence="3">The sequence shown here is derived from an EMBL/GenBank/DDBJ whole genome shotgun (WGS) entry which is preliminary data.</text>
</comment>
<dbReference type="EMBL" id="JARYGX010000008">
    <property type="protein sequence ID" value="MDH7452033.1"/>
    <property type="molecule type" value="Genomic_DNA"/>
</dbReference>
<reference evidence="3" key="2">
    <citation type="submission" date="2023-04" db="EMBL/GenBank/DDBJ databases">
        <authorList>
            <person name="Sun J.-Q."/>
        </authorList>
    </citation>
    <scope>NUCLEOTIDE SEQUENCE</scope>
    <source>
        <strain evidence="3">CC-YY355</strain>
    </source>
</reference>
<feature type="chain" id="PRO_5047177313" evidence="2">
    <location>
        <begin position="21"/>
        <end position="133"/>
    </location>
</feature>
<gene>
    <name evidence="3" type="ORF">QF205_02925</name>
</gene>
<dbReference type="RefSeq" id="WP_280941239.1">
    <property type="nucleotide sequence ID" value="NZ_JARYGX010000008.1"/>
</dbReference>